<organism evidence="1 2">
    <name type="scientific">Lithospermum erythrorhizon</name>
    <name type="common">Purple gromwell</name>
    <name type="synonym">Lithospermum officinale var. erythrorhizon</name>
    <dbReference type="NCBI Taxonomy" id="34254"/>
    <lineage>
        <taxon>Eukaryota</taxon>
        <taxon>Viridiplantae</taxon>
        <taxon>Streptophyta</taxon>
        <taxon>Embryophyta</taxon>
        <taxon>Tracheophyta</taxon>
        <taxon>Spermatophyta</taxon>
        <taxon>Magnoliopsida</taxon>
        <taxon>eudicotyledons</taxon>
        <taxon>Gunneridae</taxon>
        <taxon>Pentapetalae</taxon>
        <taxon>asterids</taxon>
        <taxon>lamiids</taxon>
        <taxon>Boraginales</taxon>
        <taxon>Boraginaceae</taxon>
        <taxon>Boraginoideae</taxon>
        <taxon>Lithospermeae</taxon>
        <taxon>Lithospermum</taxon>
    </lineage>
</organism>
<accession>A0AAV3PJP2</accession>
<dbReference type="EMBL" id="BAABME010001613">
    <property type="protein sequence ID" value="GAA0150560.1"/>
    <property type="molecule type" value="Genomic_DNA"/>
</dbReference>
<gene>
    <name evidence="1" type="ORF">LIER_09480</name>
</gene>
<dbReference type="Proteomes" id="UP001454036">
    <property type="component" value="Unassembled WGS sequence"/>
</dbReference>
<sequence>METKLHGNEWEHIKNKIKQPQALLVDAIGRRGGLALLWTRDLEILSYSIHHIELPSRKWGLNPRDY</sequence>
<proteinExistence type="predicted"/>
<reference evidence="1 2" key="1">
    <citation type="submission" date="2024-01" db="EMBL/GenBank/DDBJ databases">
        <title>The complete chloroplast genome sequence of Lithospermum erythrorhizon: insights into the phylogenetic relationship among Boraginaceae species and the maternal lineages of purple gromwells.</title>
        <authorList>
            <person name="Okada T."/>
            <person name="Watanabe K."/>
        </authorList>
    </citation>
    <scope>NUCLEOTIDE SEQUENCE [LARGE SCALE GENOMIC DNA]</scope>
</reference>
<evidence type="ECO:0000313" key="2">
    <source>
        <dbReference type="Proteomes" id="UP001454036"/>
    </source>
</evidence>
<evidence type="ECO:0000313" key="1">
    <source>
        <dbReference type="EMBL" id="GAA0150560.1"/>
    </source>
</evidence>
<name>A0AAV3PJP2_LITER</name>
<dbReference type="AlphaFoldDB" id="A0AAV3PJP2"/>
<comment type="caution">
    <text evidence="1">The sequence shown here is derived from an EMBL/GenBank/DDBJ whole genome shotgun (WGS) entry which is preliminary data.</text>
</comment>
<protein>
    <submittedName>
        <fullName evidence="1">Uncharacterized protein</fullName>
    </submittedName>
</protein>
<keyword evidence="2" id="KW-1185">Reference proteome</keyword>